<evidence type="ECO:0000313" key="28">
    <source>
        <dbReference type="Proteomes" id="UP000261340"/>
    </source>
</evidence>
<evidence type="ECO:0000256" key="22">
    <source>
        <dbReference type="ARBA" id="ARBA00047201"/>
    </source>
</evidence>
<keyword evidence="9" id="KW-0631">Potassium channel</keyword>
<feature type="transmembrane region" description="Helical" evidence="24">
    <location>
        <begin position="415"/>
        <end position="438"/>
    </location>
</feature>
<sequence>MPVRRGHVAPQNTFLDTIIRKFDSQSRKFVIANARVENCAIIFCNDGFCHMCGYSRAEIMQKPCTCNFLYGPDTKRLAIAQMAQALLGSEERKVEINLYRKDGQCILCMVDVVPVKNEDGVVIMFILNFEVMTDESLRDHKQELRVLSSSFLPPGRPRGFKLRLPLLRSLSNSKASLDDAEAGHIPTATPVSLHPEDHRSHESLAAPPPHTHGAHLVGPLTQSSPCVAPHHRLSLNPDGSASNCSLSHSRSRESFHSMRRASSVDEIEAMRPEWDRAVNSKSNMLNSTSDSDLMRYRTISKIPQITLNFVDFKPDPLIALPSGEMDIIAPCKLIDRTHNVTEKVTQVLSLGADVLPEYKLQAPRIHKWTVLHYSPFKAVWDWLILLLVIYTAILTPYSAAFLLNDQEEVAMQSCIYSCSPLNVVDLIVDIMFIIDILINFRTTYVNSNDEVVSHPVRIAVHYFKGWFLIDMVAAIPFDLLIYRNGEETTTLIGLLKTARLLRLVRVARKLDRYSEYGAAVLFLLMCTFALIAHWLACIWYAIGDVERNGSIGWLHTLGDQLGKHYNDSIPGPSIKDKYVTALYFTFSSLTSVGFGNVSPNTNSEKIFSICVMLIGSLMYASIFGNVSAIIQRLYSGTARYHTQMLRVREFIRFHQIPNPLRQRLEEYFQHAWSYTNGIDMNAVLKGFPECLQADICLHLNRSLLQNCKAFKGSTKGCLRALAMKFKTTHAPPGDTLVHAGDVLTALYFISRGSIEILKGDVVVAILGKNDIFGEPINLYHRPGKSNADVRALTYCDLHKILREDVLEVLDMYPEFADHFWNNLEITFNLRDTNMIPGSPSSDDSNSGGFNKLRRRKLSFRRRTEKGNPSSRSLYVILFYSYMKTFNYSIKYWEHLQCLVRYRATEDKIILAHCFAHSHTHFSPSPHTGAFSGVSNIFSFWGESRGGGQYQEVPSCSLASPPPINTPLHSLSRQQRNQLDTRLDLLQKQLNRLESRMSADIGVIMQLLQRQMALVPPAYSAVSSPPQVITHTGGMGAVSSLGAGLDFGSGVCMGAGTAAATGVSPLDSETQRRLSLQEQQTPLDSRTPQRHSSDPGGS</sequence>
<keyword evidence="12 24" id="KW-1133">Transmembrane helix</keyword>
<feature type="transmembrane region" description="Helical" evidence="24">
    <location>
        <begin position="606"/>
        <end position="630"/>
    </location>
</feature>
<evidence type="ECO:0000256" key="12">
    <source>
        <dbReference type="ARBA" id="ARBA00022989"/>
    </source>
</evidence>
<dbReference type="PANTHER" id="PTHR10217:SF506">
    <property type="entry name" value="POTASSIUM VOLTAGE-GATED CHANNEL SUBFAMILY H MEMBER 2"/>
    <property type="match status" value="1"/>
</dbReference>
<dbReference type="Gene3D" id="3.30.450.20">
    <property type="entry name" value="PAS domain"/>
    <property type="match status" value="1"/>
</dbReference>
<feature type="compositionally biased region" description="Polar residues" evidence="23">
    <location>
        <begin position="237"/>
        <end position="248"/>
    </location>
</feature>
<dbReference type="FunFam" id="1.10.287.70:FF:000020">
    <property type="entry name" value="Potassium channel, voltage-gated eag-related subfamily H, member 7"/>
    <property type="match status" value="1"/>
</dbReference>
<dbReference type="GO" id="GO:0005886">
    <property type="term" value="C:plasma membrane"/>
    <property type="evidence" value="ECO:0007669"/>
    <property type="project" value="UniProtKB-SubCell"/>
</dbReference>
<reference evidence="27" key="2">
    <citation type="submission" date="2025-09" db="UniProtKB">
        <authorList>
            <consortium name="Ensembl"/>
        </authorList>
    </citation>
    <scope>IDENTIFICATION</scope>
</reference>
<keyword evidence="15 24" id="KW-0472">Membrane</keyword>
<evidence type="ECO:0000256" key="21">
    <source>
        <dbReference type="ARBA" id="ARBA00047187"/>
    </source>
</evidence>
<dbReference type="InterPro" id="IPR035965">
    <property type="entry name" value="PAS-like_dom_sf"/>
</dbReference>
<keyword evidence="3" id="KW-0813">Transport</keyword>
<dbReference type="InterPro" id="IPR018490">
    <property type="entry name" value="cNMP-bd_dom_sf"/>
</dbReference>
<dbReference type="Proteomes" id="UP000261340">
    <property type="component" value="Unplaced"/>
</dbReference>
<dbReference type="GO" id="GO:0060307">
    <property type="term" value="P:regulation of ventricular cardiac muscle cell membrane repolarization"/>
    <property type="evidence" value="ECO:0007669"/>
    <property type="project" value="TreeGrafter"/>
</dbReference>
<keyword evidence="4" id="KW-1003">Cell membrane</keyword>
<dbReference type="PROSITE" id="PS50113">
    <property type="entry name" value="PAC"/>
    <property type="match status" value="1"/>
</dbReference>
<feature type="transmembrane region" description="Helical" evidence="24">
    <location>
        <begin position="382"/>
        <end position="403"/>
    </location>
</feature>
<evidence type="ECO:0000256" key="15">
    <source>
        <dbReference type="ARBA" id="ARBA00023136"/>
    </source>
</evidence>
<dbReference type="FunFam" id="2.60.120.10:FF:000011">
    <property type="entry name" value="Potassium channel, voltage-gated eag-related subfamily H, member 7"/>
    <property type="match status" value="1"/>
</dbReference>
<evidence type="ECO:0000256" key="1">
    <source>
        <dbReference type="ARBA" id="ARBA00004651"/>
    </source>
</evidence>
<dbReference type="GO" id="GO:0086013">
    <property type="term" value="P:membrane repolarization during cardiac muscle cell action potential"/>
    <property type="evidence" value="ECO:0007669"/>
    <property type="project" value="TreeGrafter"/>
</dbReference>
<feature type="region of interest" description="Disordered" evidence="23">
    <location>
        <begin position="178"/>
        <end position="259"/>
    </location>
</feature>
<dbReference type="Ensembl" id="ENSACIT00000020749.1">
    <property type="protein sequence ID" value="ENSACIP00000020213.1"/>
    <property type="gene ID" value="ENSACIG00000015674.1"/>
</dbReference>
<dbReference type="FunFam" id="1.10.1200.260:FF:000001">
    <property type="entry name" value="Potassium voltage-gated channel subfamily H member 7"/>
    <property type="match status" value="1"/>
</dbReference>
<evidence type="ECO:0000259" key="25">
    <source>
        <dbReference type="PROSITE" id="PS50042"/>
    </source>
</evidence>
<keyword evidence="8 24" id="KW-0812">Transmembrane</keyword>
<evidence type="ECO:0000256" key="20">
    <source>
        <dbReference type="ARBA" id="ARBA00046729"/>
    </source>
</evidence>
<dbReference type="Gene3D" id="1.10.1200.260">
    <property type="match status" value="1"/>
</dbReference>
<dbReference type="SMART" id="SM00086">
    <property type="entry name" value="PAC"/>
    <property type="match status" value="1"/>
</dbReference>
<keyword evidence="6" id="KW-0633">Potassium transport</keyword>
<evidence type="ECO:0000256" key="8">
    <source>
        <dbReference type="ARBA" id="ARBA00022692"/>
    </source>
</evidence>
<keyword evidence="5" id="KW-0488">Methylation</keyword>
<dbReference type="CDD" id="cd00038">
    <property type="entry name" value="CAP_ED"/>
    <property type="match status" value="1"/>
</dbReference>
<dbReference type="SUPFAM" id="SSF81324">
    <property type="entry name" value="Voltage-gated potassium channels"/>
    <property type="match status" value="1"/>
</dbReference>
<dbReference type="Gene3D" id="2.60.120.10">
    <property type="entry name" value="Jelly Rolls"/>
    <property type="match status" value="1"/>
</dbReference>
<dbReference type="InterPro" id="IPR003938">
    <property type="entry name" value="K_chnl_volt-dep_EAG/ELK/ERG"/>
</dbReference>
<dbReference type="PRINTS" id="PR01470">
    <property type="entry name" value="ERGCHANNEL"/>
</dbReference>
<dbReference type="GO" id="GO:0086091">
    <property type="term" value="P:regulation of heart rate by cardiac conduction"/>
    <property type="evidence" value="ECO:0007669"/>
    <property type="project" value="TreeGrafter"/>
</dbReference>
<dbReference type="CDD" id="cd00130">
    <property type="entry name" value="PAS"/>
    <property type="match status" value="1"/>
</dbReference>
<feature type="transmembrane region" description="Helical" evidence="24">
    <location>
        <begin position="518"/>
        <end position="542"/>
    </location>
</feature>
<reference evidence="27" key="1">
    <citation type="submission" date="2025-08" db="UniProtKB">
        <authorList>
            <consortium name="Ensembl"/>
        </authorList>
    </citation>
    <scope>IDENTIFICATION</scope>
</reference>
<evidence type="ECO:0000256" key="3">
    <source>
        <dbReference type="ARBA" id="ARBA00022448"/>
    </source>
</evidence>
<accession>A0A3Q0SES5</accession>
<dbReference type="AlphaFoldDB" id="A0A3Q0SES5"/>
<organism evidence="27 28">
    <name type="scientific">Amphilophus citrinellus</name>
    <name type="common">Midas cichlid</name>
    <name type="synonym">Cichlasoma citrinellum</name>
    <dbReference type="NCBI Taxonomy" id="61819"/>
    <lineage>
        <taxon>Eukaryota</taxon>
        <taxon>Metazoa</taxon>
        <taxon>Chordata</taxon>
        <taxon>Craniata</taxon>
        <taxon>Vertebrata</taxon>
        <taxon>Euteleostomi</taxon>
        <taxon>Actinopterygii</taxon>
        <taxon>Neopterygii</taxon>
        <taxon>Teleostei</taxon>
        <taxon>Neoteleostei</taxon>
        <taxon>Acanthomorphata</taxon>
        <taxon>Ovalentaria</taxon>
        <taxon>Cichlomorphae</taxon>
        <taxon>Cichliformes</taxon>
        <taxon>Cichlidae</taxon>
        <taxon>New World cichlids</taxon>
        <taxon>Cichlasomatinae</taxon>
        <taxon>Heroini</taxon>
        <taxon>Amphilophus</taxon>
    </lineage>
</organism>
<evidence type="ECO:0000256" key="6">
    <source>
        <dbReference type="ARBA" id="ARBA00022538"/>
    </source>
</evidence>
<feature type="domain" description="PAC" evidence="26">
    <location>
        <begin position="92"/>
        <end position="144"/>
    </location>
</feature>
<dbReference type="InterPro" id="IPR003967">
    <property type="entry name" value="K_chnl_volt-dep_ERG"/>
</dbReference>
<evidence type="ECO:0000259" key="26">
    <source>
        <dbReference type="PROSITE" id="PS50113"/>
    </source>
</evidence>
<evidence type="ECO:0000256" key="18">
    <source>
        <dbReference type="ARBA" id="ARBA00031970"/>
    </source>
</evidence>
<comment type="similarity">
    <text evidence="2">Belongs to the potassium channel family. H (Eag) (TC 1.A.1.20) subfamily. Kv11.1/KCNH2 sub-subfamily.</text>
</comment>
<evidence type="ECO:0000256" key="24">
    <source>
        <dbReference type="SAM" id="Phobius"/>
    </source>
</evidence>
<feature type="compositionally biased region" description="Polar residues" evidence="23">
    <location>
        <begin position="1072"/>
        <end position="1085"/>
    </location>
</feature>
<keyword evidence="16" id="KW-0407">Ion channel</keyword>
<feature type="region of interest" description="Disordered" evidence="23">
    <location>
        <begin position="1059"/>
        <end position="1097"/>
    </location>
</feature>
<dbReference type="Pfam" id="PF00520">
    <property type="entry name" value="Ion_trans"/>
    <property type="match status" value="1"/>
</dbReference>
<dbReference type="FunFam" id="3.30.450.20:FF:000001">
    <property type="entry name" value="Potassium voltage-gated channel subfamily H member 7"/>
    <property type="match status" value="1"/>
</dbReference>
<evidence type="ECO:0000256" key="2">
    <source>
        <dbReference type="ARBA" id="ARBA00007076"/>
    </source>
</evidence>
<keyword evidence="7" id="KW-0597">Phosphoprotein</keyword>
<dbReference type="SUPFAM" id="SSF51206">
    <property type="entry name" value="cAMP-binding domain-like"/>
    <property type="match status" value="1"/>
</dbReference>
<dbReference type="GO" id="GO:0034702">
    <property type="term" value="C:monoatomic ion channel complex"/>
    <property type="evidence" value="ECO:0007669"/>
    <property type="project" value="UniProtKB-KW"/>
</dbReference>
<name>A0A3Q0SES5_AMPCI</name>
<keyword evidence="10" id="KW-0851">Voltage-gated channel</keyword>
<dbReference type="InterPro" id="IPR005821">
    <property type="entry name" value="Ion_trans_dom"/>
</dbReference>
<dbReference type="InterPro" id="IPR000014">
    <property type="entry name" value="PAS"/>
</dbReference>
<dbReference type="STRING" id="61819.ENSACIP00000020213"/>
<keyword evidence="11" id="KW-0630">Potassium</keyword>
<dbReference type="SMART" id="SM00100">
    <property type="entry name" value="cNMP"/>
    <property type="match status" value="1"/>
</dbReference>
<dbReference type="OMA" id="CHNRHAS"/>
<evidence type="ECO:0000256" key="19">
    <source>
        <dbReference type="ARBA" id="ARBA00034430"/>
    </source>
</evidence>
<dbReference type="InterPro" id="IPR000595">
    <property type="entry name" value="cNMP-bd_dom"/>
</dbReference>
<evidence type="ECO:0000313" key="27">
    <source>
        <dbReference type="Ensembl" id="ENSACIP00000020213.1"/>
    </source>
</evidence>
<evidence type="ECO:0000256" key="23">
    <source>
        <dbReference type="SAM" id="MobiDB-lite"/>
    </source>
</evidence>
<evidence type="ECO:0000256" key="5">
    <source>
        <dbReference type="ARBA" id="ARBA00022481"/>
    </source>
</evidence>
<dbReference type="Pfam" id="PF13426">
    <property type="entry name" value="PAS_9"/>
    <property type="match status" value="1"/>
</dbReference>
<evidence type="ECO:0000256" key="13">
    <source>
        <dbReference type="ARBA" id="ARBA00023054"/>
    </source>
</evidence>
<dbReference type="Gene3D" id="1.10.287.70">
    <property type="match status" value="1"/>
</dbReference>
<keyword evidence="13" id="KW-0175">Coiled coil</keyword>
<proteinExistence type="inferred from homology"/>
<dbReference type="PROSITE" id="PS50042">
    <property type="entry name" value="CNMP_BINDING_3"/>
    <property type="match status" value="1"/>
</dbReference>
<feature type="transmembrane region" description="Helical" evidence="24">
    <location>
        <begin position="458"/>
        <end position="482"/>
    </location>
</feature>
<dbReference type="GeneTree" id="ENSGT00940000159846"/>
<dbReference type="SUPFAM" id="SSF55785">
    <property type="entry name" value="PYP-like sensor domain (PAS domain)"/>
    <property type="match status" value="1"/>
</dbReference>
<evidence type="ECO:0000256" key="17">
    <source>
        <dbReference type="ARBA" id="ARBA00030015"/>
    </source>
</evidence>
<dbReference type="NCBIfam" id="TIGR00229">
    <property type="entry name" value="sensory_box"/>
    <property type="match status" value="1"/>
</dbReference>
<evidence type="ECO:0000256" key="9">
    <source>
        <dbReference type="ARBA" id="ARBA00022826"/>
    </source>
</evidence>
<keyword evidence="28" id="KW-1185">Reference proteome</keyword>
<evidence type="ECO:0000256" key="7">
    <source>
        <dbReference type="ARBA" id="ARBA00022553"/>
    </source>
</evidence>
<dbReference type="InterPro" id="IPR050818">
    <property type="entry name" value="KCNH_animal-type"/>
</dbReference>
<dbReference type="PRINTS" id="PR01463">
    <property type="entry name" value="EAGCHANLFMLY"/>
</dbReference>
<feature type="domain" description="Cyclic nucleotide-binding" evidence="25">
    <location>
        <begin position="709"/>
        <end position="809"/>
    </location>
</feature>
<comment type="subcellular location">
    <subcellularLocation>
        <location evidence="1">Cell membrane</location>
        <topology evidence="1">Multi-pass membrane protein</topology>
    </subcellularLocation>
</comment>
<dbReference type="GO" id="GO:0005242">
    <property type="term" value="F:inward rectifier potassium channel activity"/>
    <property type="evidence" value="ECO:0007669"/>
    <property type="project" value="TreeGrafter"/>
</dbReference>
<comment type="catalytic activity">
    <reaction evidence="19">
        <text>K(+)(in) = K(+)(out)</text>
        <dbReference type="Rhea" id="RHEA:29463"/>
        <dbReference type="ChEBI" id="CHEBI:29103"/>
    </reaction>
</comment>
<evidence type="ECO:0000256" key="10">
    <source>
        <dbReference type="ARBA" id="ARBA00022882"/>
    </source>
</evidence>
<dbReference type="InterPro" id="IPR014710">
    <property type="entry name" value="RmlC-like_jellyroll"/>
</dbReference>
<keyword evidence="14" id="KW-0406">Ion transport</keyword>
<evidence type="ECO:0000256" key="4">
    <source>
        <dbReference type="ARBA" id="ARBA00022475"/>
    </source>
</evidence>
<comment type="subunit">
    <text evidence="20">The potassium channel is probably composed of a homo- or heterotetrameric complex of pore-forming alpha subunits that can associate with modulating beta subunits. Interacts with DNAJB12 and DNAJB14; chaperones DNAJB12 and DNAJB14 promote tetramerization. Heteromultimer with KCNH6/ERG2 and KCNH7/ERG3. Interacts with ALG10B. Forms a stable complex with KCNE1 or KCNE2, and that this heteromultimerization regulates Inward rectifier potassium channel activity. Interacts with CANX. The core-glycosylated, but not the fully glycosylated form interacts with RNF207. Interacts with NDFIP1 and NDFIP2; this interaction decreases the cell membrane expression by targeting KCNH2, through interaction with NEDD4L, for the degradation through the multivesicular bodies (MVBs)-lysosomal pathway.</text>
</comment>
<dbReference type="InterPro" id="IPR000700">
    <property type="entry name" value="PAS-assoc_C"/>
</dbReference>
<evidence type="ECO:0000256" key="11">
    <source>
        <dbReference type="ARBA" id="ARBA00022958"/>
    </source>
</evidence>
<dbReference type="PANTHER" id="PTHR10217">
    <property type="entry name" value="VOLTAGE AND LIGAND GATED POTASSIUM CHANNEL"/>
    <property type="match status" value="1"/>
</dbReference>
<dbReference type="Pfam" id="PF00027">
    <property type="entry name" value="cNMP_binding"/>
    <property type="match status" value="1"/>
</dbReference>
<dbReference type="InterPro" id="IPR001610">
    <property type="entry name" value="PAC"/>
</dbReference>
<evidence type="ECO:0000256" key="16">
    <source>
        <dbReference type="ARBA" id="ARBA00023303"/>
    </source>
</evidence>
<protein>
    <recommendedName>
        <fullName evidence="21">Voltage-gated inwardly rectifying potassium channel KCNH2</fullName>
    </recommendedName>
    <alternativeName>
        <fullName evidence="17">Ether-a-go-go-related gene potassium channel 1</fullName>
    </alternativeName>
    <alternativeName>
        <fullName evidence="22">Potassium voltage-gated channel subfamily H member 2</fullName>
    </alternativeName>
    <alternativeName>
        <fullName evidence="18">Voltage-gated potassium channel subunit Kv11.1</fullName>
    </alternativeName>
</protein>
<evidence type="ECO:0000256" key="14">
    <source>
        <dbReference type="ARBA" id="ARBA00023065"/>
    </source>
</evidence>